<dbReference type="PRINTS" id="PR01374">
    <property type="entry name" value="TONBPROTEIN"/>
</dbReference>
<dbReference type="PANTHER" id="PTHR33446:SF2">
    <property type="entry name" value="PROTEIN TONB"/>
    <property type="match status" value="1"/>
</dbReference>
<evidence type="ECO:0000256" key="4">
    <source>
        <dbReference type="ARBA" id="ARBA00022475"/>
    </source>
</evidence>
<dbReference type="GO" id="GO:0055085">
    <property type="term" value="P:transmembrane transport"/>
    <property type="evidence" value="ECO:0007669"/>
    <property type="project" value="InterPro"/>
</dbReference>
<evidence type="ECO:0000259" key="12">
    <source>
        <dbReference type="PROSITE" id="PS52015"/>
    </source>
</evidence>
<evidence type="ECO:0000256" key="11">
    <source>
        <dbReference type="SAM" id="MobiDB-lite"/>
    </source>
</evidence>
<dbReference type="Gene3D" id="3.30.1150.10">
    <property type="match status" value="1"/>
</dbReference>
<keyword evidence="9 10" id="KW-0472">Membrane</keyword>
<keyword evidence="7 10" id="KW-0653">Protein transport</keyword>
<dbReference type="GO" id="GO:0015031">
    <property type="term" value="P:protein transport"/>
    <property type="evidence" value="ECO:0007669"/>
    <property type="project" value="UniProtKB-UniRule"/>
</dbReference>
<dbReference type="Pfam" id="PF03544">
    <property type="entry name" value="TonB_C"/>
    <property type="match status" value="1"/>
</dbReference>
<dbReference type="GO" id="GO:0015891">
    <property type="term" value="P:siderophore transport"/>
    <property type="evidence" value="ECO:0007669"/>
    <property type="project" value="InterPro"/>
</dbReference>
<evidence type="ECO:0000256" key="3">
    <source>
        <dbReference type="ARBA" id="ARBA00022448"/>
    </source>
</evidence>
<keyword evidence="6 10" id="KW-0812">Transmembrane</keyword>
<evidence type="ECO:0000256" key="1">
    <source>
        <dbReference type="ARBA" id="ARBA00004383"/>
    </source>
</evidence>
<organism evidence="13 14">
    <name type="scientific">Haemophilus influenzae</name>
    <dbReference type="NCBI Taxonomy" id="727"/>
    <lineage>
        <taxon>Bacteria</taxon>
        <taxon>Pseudomonadati</taxon>
        <taxon>Pseudomonadota</taxon>
        <taxon>Gammaproteobacteria</taxon>
        <taxon>Pasteurellales</taxon>
        <taxon>Pasteurellaceae</taxon>
        <taxon>Haemophilus</taxon>
    </lineage>
</organism>
<feature type="region of interest" description="Disordered" evidence="11">
    <location>
        <begin position="56"/>
        <end position="170"/>
    </location>
</feature>
<dbReference type="InterPro" id="IPR003538">
    <property type="entry name" value="TonB"/>
</dbReference>
<dbReference type="PROSITE" id="PS52015">
    <property type="entry name" value="TONB_CTD"/>
    <property type="match status" value="1"/>
</dbReference>
<dbReference type="InterPro" id="IPR051045">
    <property type="entry name" value="TonB-dependent_transducer"/>
</dbReference>
<dbReference type="GO" id="GO:0031992">
    <property type="term" value="F:energy transducer activity"/>
    <property type="evidence" value="ECO:0007669"/>
    <property type="project" value="InterPro"/>
</dbReference>
<dbReference type="GO" id="GO:0030288">
    <property type="term" value="C:outer membrane-bounded periplasmic space"/>
    <property type="evidence" value="ECO:0007669"/>
    <property type="project" value="InterPro"/>
</dbReference>
<comment type="similarity">
    <text evidence="2 10">Belongs to the TonB family.</text>
</comment>
<feature type="compositionally biased region" description="Polar residues" evidence="11">
    <location>
        <begin position="161"/>
        <end position="170"/>
    </location>
</feature>
<keyword evidence="5 10" id="KW-0997">Cell inner membrane</keyword>
<comment type="subcellular location">
    <subcellularLocation>
        <location evidence="1 10">Cell inner membrane</location>
        <topology evidence="1 10">Single-pass membrane protein</topology>
        <orientation evidence="1 10">Periplasmic side</orientation>
    </subcellularLocation>
</comment>
<feature type="transmembrane region" description="Helical" evidence="10">
    <location>
        <begin position="7"/>
        <end position="29"/>
    </location>
</feature>
<keyword evidence="4 10" id="KW-1003">Cell membrane</keyword>
<name>A0A2X1PPD0_HAEIF</name>
<sequence>MQQTKRSLLGLLISLIVHGIVIGFILWNWNEPSDSANSAQGDISTSISMELLQGMVLEEPAPEPEDVQKEPEPENVQKEPEPEKQEIVEDPTIKPEPKKIKEPEKEKPKPKEKPKNKPKKEVKPQKKPINKELPKGDENIDSSANVNDKASTTSAANSNAQVAGSGTDTSEIAAYRSAIRREIESHKRYPTRAKIMRKQGKVSVSFNVGADGSLSGAKVTKSSGDESLDKAALDAINVSRSVGTRPAGFPSSLSVQISFYSSIKCDMEDKW</sequence>
<evidence type="ECO:0000313" key="13">
    <source>
        <dbReference type="EMBL" id="SPX42749.1"/>
    </source>
</evidence>
<dbReference type="InterPro" id="IPR006260">
    <property type="entry name" value="TonB/TolA_C"/>
</dbReference>
<dbReference type="PANTHER" id="PTHR33446">
    <property type="entry name" value="PROTEIN TONB-RELATED"/>
    <property type="match status" value="1"/>
</dbReference>
<dbReference type="Proteomes" id="UP000249936">
    <property type="component" value="Unassembled WGS sequence"/>
</dbReference>
<evidence type="ECO:0000256" key="7">
    <source>
        <dbReference type="ARBA" id="ARBA00022927"/>
    </source>
</evidence>
<comment type="function">
    <text evidence="10">Interacts with outer membrane receptor proteins that carry out high-affinity binding and energy dependent uptake into the periplasmic space of specific substrates. It could act to transduce energy from the cytoplasmic membrane to specific energy-requiring processes in the outer membrane, resulting in the release into the periplasm of ligands bound by these outer membrane proteins.</text>
</comment>
<evidence type="ECO:0000256" key="2">
    <source>
        <dbReference type="ARBA" id="ARBA00006555"/>
    </source>
</evidence>
<evidence type="ECO:0000256" key="5">
    <source>
        <dbReference type="ARBA" id="ARBA00022519"/>
    </source>
</evidence>
<feature type="compositionally biased region" description="Basic and acidic residues" evidence="11">
    <location>
        <begin position="66"/>
        <end position="138"/>
    </location>
</feature>
<keyword evidence="3 10" id="KW-0813">Transport</keyword>
<dbReference type="InterPro" id="IPR037682">
    <property type="entry name" value="TonB_C"/>
</dbReference>
<proteinExistence type="inferred from homology"/>
<accession>A0A2X1PPD0</accession>
<dbReference type="GO" id="GO:0098797">
    <property type="term" value="C:plasma membrane protein complex"/>
    <property type="evidence" value="ECO:0007669"/>
    <property type="project" value="TreeGrafter"/>
</dbReference>
<dbReference type="SUPFAM" id="SSF74653">
    <property type="entry name" value="TolA/TonB C-terminal domain"/>
    <property type="match status" value="1"/>
</dbReference>
<gene>
    <name evidence="13" type="ORF">NCTC11872_02395</name>
</gene>
<evidence type="ECO:0000256" key="10">
    <source>
        <dbReference type="RuleBase" id="RU362123"/>
    </source>
</evidence>
<evidence type="ECO:0000256" key="6">
    <source>
        <dbReference type="ARBA" id="ARBA00022692"/>
    </source>
</evidence>
<feature type="compositionally biased region" description="Low complexity" evidence="11">
    <location>
        <begin position="150"/>
        <end position="160"/>
    </location>
</feature>
<dbReference type="AlphaFoldDB" id="A0A2X1PPD0"/>
<keyword evidence="10" id="KW-0735">Signal-anchor</keyword>
<keyword evidence="8 10" id="KW-1133">Transmembrane helix</keyword>
<dbReference type="NCBIfam" id="TIGR01352">
    <property type="entry name" value="tonB_Cterm"/>
    <property type="match status" value="1"/>
</dbReference>
<feature type="domain" description="TonB C-terminal" evidence="12">
    <location>
        <begin position="174"/>
        <end position="268"/>
    </location>
</feature>
<protein>
    <recommendedName>
        <fullName evidence="10">Protein TonB</fullName>
    </recommendedName>
</protein>
<dbReference type="EMBL" id="UASK01000009">
    <property type="protein sequence ID" value="SPX42749.1"/>
    <property type="molecule type" value="Genomic_DNA"/>
</dbReference>
<evidence type="ECO:0000256" key="9">
    <source>
        <dbReference type="ARBA" id="ARBA00023136"/>
    </source>
</evidence>
<reference evidence="13 14" key="1">
    <citation type="submission" date="2018-06" db="EMBL/GenBank/DDBJ databases">
        <authorList>
            <consortium name="Pathogen Informatics"/>
            <person name="Doyle S."/>
        </authorList>
    </citation>
    <scope>NUCLEOTIDE SEQUENCE [LARGE SCALE GENOMIC DNA]</scope>
    <source>
        <strain evidence="13 14">NCTC11872</strain>
    </source>
</reference>
<evidence type="ECO:0000256" key="8">
    <source>
        <dbReference type="ARBA" id="ARBA00022989"/>
    </source>
</evidence>
<evidence type="ECO:0000313" key="14">
    <source>
        <dbReference type="Proteomes" id="UP000249936"/>
    </source>
</evidence>